<feature type="chain" id="PRO_5047417177" description="DUF1311 domain-containing protein" evidence="1">
    <location>
        <begin position="21"/>
        <end position="129"/>
    </location>
</feature>
<evidence type="ECO:0000313" key="3">
    <source>
        <dbReference type="Proteomes" id="UP001382455"/>
    </source>
</evidence>
<keyword evidence="3" id="KW-1185">Reference proteome</keyword>
<comment type="caution">
    <text evidence="2">The sequence shown here is derived from an EMBL/GenBank/DDBJ whole genome shotgun (WGS) entry which is preliminary data.</text>
</comment>
<name>A0ABU8EQF0_9GAMM</name>
<dbReference type="EMBL" id="JBAWKS010000001">
    <property type="protein sequence ID" value="MEI4549197.1"/>
    <property type="molecule type" value="Genomic_DNA"/>
</dbReference>
<evidence type="ECO:0000256" key="1">
    <source>
        <dbReference type="SAM" id="SignalP"/>
    </source>
</evidence>
<dbReference type="Proteomes" id="UP001382455">
    <property type="component" value="Unassembled WGS sequence"/>
</dbReference>
<keyword evidence="1" id="KW-0732">Signal</keyword>
<proteinExistence type="predicted"/>
<protein>
    <recommendedName>
        <fullName evidence="4">DUF1311 domain-containing protein</fullName>
    </recommendedName>
</protein>
<evidence type="ECO:0008006" key="4">
    <source>
        <dbReference type="Google" id="ProtNLM"/>
    </source>
</evidence>
<sequence>MNKYTLFYTVLMLLSINAFAQNDEKPCSKGKVVLQLQCLDQAIIDHKRTRQTWLTKLEKEVEIKQNNTGNTQLFLSFQRSKNSFDSYISDNCQWRYLNELPNSQQAALKYKRCELAVIDQQITILKGSY</sequence>
<gene>
    <name evidence="2" type="ORF">WAE96_05725</name>
</gene>
<evidence type="ECO:0000313" key="2">
    <source>
        <dbReference type="EMBL" id="MEI4549197.1"/>
    </source>
</evidence>
<accession>A0ABU8EQF0</accession>
<dbReference type="RefSeq" id="WP_336434828.1">
    <property type="nucleotide sequence ID" value="NZ_JBAWKS010000001.1"/>
</dbReference>
<feature type="signal peptide" evidence="1">
    <location>
        <begin position="1"/>
        <end position="20"/>
    </location>
</feature>
<reference evidence="2 3" key="1">
    <citation type="submission" date="2023-12" db="EMBL/GenBank/DDBJ databases">
        <title>Friends and Foes: Symbiotic and Algicidal bacterial influence on Karenia brevis blooms.</title>
        <authorList>
            <person name="Fei C."/>
            <person name="Mohamed A.R."/>
            <person name="Booker A."/>
            <person name="Arshad M."/>
            <person name="Klass S."/>
            <person name="Ahn S."/>
            <person name="Gilbert P.M."/>
            <person name="Heil C.A."/>
            <person name="Martinez J.M."/>
            <person name="Amin S.A."/>
        </authorList>
    </citation>
    <scope>NUCLEOTIDE SEQUENCE [LARGE SCALE GENOMIC DNA]</scope>
    <source>
        <strain evidence="2 3">CE15</strain>
    </source>
</reference>
<organism evidence="2 3">
    <name type="scientific">Pseudoalteromonas spongiae</name>
    <dbReference type="NCBI Taxonomy" id="298657"/>
    <lineage>
        <taxon>Bacteria</taxon>
        <taxon>Pseudomonadati</taxon>
        <taxon>Pseudomonadota</taxon>
        <taxon>Gammaproteobacteria</taxon>
        <taxon>Alteromonadales</taxon>
        <taxon>Pseudoalteromonadaceae</taxon>
        <taxon>Pseudoalteromonas</taxon>
    </lineage>
</organism>